<dbReference type="SUPFAM" id="SSF54637">
    <property type="entry name" value="Thioesterase/thiol ester dehydrase-isomerase"/>
    <property type="match status" value="1"/>
</dbReference>
<reference evidence="4" key="1">
    <citation type="submission" date="2020-03" db="EMBL/GenBank/DDBJ databases">
        <title>Solimonas marina sp. nov., isolated from deep seawater of the Pacific Ocean.</title>
        <authorList>
            <person name="Liu X."/>
            <person name="Lai Q."/>
            <person name="Sun F."/>
            <person name="Gai Y."/>
            <person name="Li G."/>
            <person name="Shao Z."/>
        </authorList>
    </citation>
    <scope>NUCLEOTIDE SEQUENCE</scope>
    <source>
        <strain evidence="4">C16B3</strain>
    </source>
</reference>
<dbReference type="CDD" id="cd03443">
    <property type="entry name" value="PaaI_thioesterase"/>
    <property type="match status" value="1"/>
</dbReference>
<evidence type="ECO:0000313" key="5">
    <source>
        <dbReference type="Proteomes" id="UP000653472"/>
    </source>
</evidence>
<evidence type="ECO:0000256" key="2">
    <source>
        <dbReference type="ARBA" id="ARBA00022801"/>
    </source>
</evidence>
<name>A0A969WEX9_9GAMM</name>
<dbReference type="InterPro" id="IPR029069">
    <property type="entry name" value="HotDog_dom_sf"/>
</dbReference>
<dbReference type="PANTHER" id="PTHR42856">
    <property type="entry name" value="ACYL-COENZYME A THIOESTERASE PAAI"/>
    <property type="match status" value="1"/>
</dbReference>
<sequence length="149" mass="15707">MSDIESPTLAQRVVRRMLEGDTATAMLGMEVESVASGRAVVAMTVRGDMLNGHASCHGGLIFSLADSAFAFACNSGNQRTVAAGCQIDFVKATRLGDRLRAEAVERNAGSRLGVYDITVSNQHGELVALFRGKSCRIGGHVIDPDEPAA</sequence>
<proteinExistence type="inferred from homology"/>
<dbReference type="Pfam" id="PF03061">
    <property type="entry name" value="4HBT"/>
    <property type="match status" value="1"/>
</dbReference>
<dbReference type="FunFam" id="3.10.129.10:FF:000022">
    <property type="entry name" value="Phenylacetic acid degradation protein"/>
    <property type="match status" value="1"/>
</dbReference>
<comment type="caution">
    <text evidence="4">The sequence shown here is derived from an EMBL/GenBank/DDBJ whole genome shotgun (WGS) entry which is preliminary data.</text>
</comment>
<accession>A0A969WEX9</accession>
<gene>
    <name evidence="4" type="primary">paaI</name>
    <name evidence="4" type="ORF">G7Y82_14390</name>
</gene>
<dbReference type="InterPro" id="IPR052723">
    <property type="entry name" value="Acyl-CoA_thioesterase_PaaI"/>
</dbReference>
<keyword evidence="2" id="KW-0378">Hydrolase</keyword>
<dbReference type="GO" id="GO:0016289">
    <property type="term" value="F:acyl-CoA hydrolase activity"/>
    <property type="evidence" value="ECO:0007669"/>
    <property type="project" value="UniProtKB-ARBA"/>
</dbReference>
<dbReference type="NCBIfam" id="TIGR02286">
    <property type="entry name" value="PaaD"/>
    <property type="match status" value="1"/>
</dbReference>
<dbReference type="InterPro" id="IPR006683">
    <property type="entry name" value="Thioestr_dom"/>
</dbReference>
<evidence type="ECO:0000256" key="1">
    <source>
        <dbReference type="ARBA" id="ARBA00008324"/>
    </source>
</evidence>
<protein>
    <submittedName>
        <fullName evidence="4">Hydroxyphenylacetyl-CoA thioesterase PaaI</fullName>
    </submittedName>
</protein>
<dbReference type="NCBIfam" id="TIGR00369">
    <property type="entry name" value="unchar_dom_1"/>
    <property type="match status" value="1"/>
</dbReference>
<evidence type="ECO:0000313" key="4">
    <source>
        <dbReference type="EMBL" id="NKF23505.1"/>
    </source>
</evidence>
<evidence type="ECO:0000259" key="3">
    <source>
        <dbReference type="Pfam" id="PF03061"/>
    </source>
</evidence>
<feature type="domain" description="Thioesterase" evidence="3">
    <location>
        <begin position="55"/>
        <end position="128"/>
    </location>
</feature>
<organism evidence="4 5">
    <name type="scientific">Solimonas marina</name>
    <dbReference type="NCBI Taxonomy" id="2714601"/>
    <lineage>
        <taxon>Bacteria</taxon>
        <taxon>Pseudomonadati</taxon>
        <taxon>Pseudomonadota</taxon>
        <taxon>Gammaproteobacteria</taxon>
        <taxon>Nevskiales</taxon>
        <taxon>Nevskiaceae</taxon>
        <taxon>Solimonas</taxon>
    </lineage>
</organism>
<dbReference type="Gene3D" id="3.10.129.10">
    <property type="entry name" value="Hotdog Thioesterase"/>
    <property type="match status" value="1"/>
</dbReference>
<keyword evidence="5" id="KW-1185">Reference proteome</keyword>
<comment type="similarity">
    <text evidence="1">Belongs to the thioesterase PaaI family.</text>
</comment>
<dbReference type="RefSeq" id="WP_168148829.1">
    <property type="nucleotide sequence ID" value="NZ_JAAVXB010000008.1"/>
</dbReference>
<dbReference type="InterPro" id="IPR011973">
    <property type="entry name" value="PaaD"/>
</dbReference>
<dbReference type="AlphaFoldDB" id="A0A969WEX9"/>
<dbReference type="PANTHER" id="PTHR42856:SF1">
    <property type="entry name" value="ACYL-COENZYME A THIOESTERASE PAAI"/>
    <property type="match status" value="1"/>
</dbReference>
<dbReference type="InterPro" id="IPR003736">
    <property type="entry name" value="PAAI_dom"/>
</dbReference>
<dbReference type="Proteomes" id="UP000653472">
    <property type="component" value="Unassembled WGS sequence"/>
</dbReference>
<dbReference type="EMBL" id="JAAVXB010000008">
    <property type="protein sequence ID" value="NKF23505.1"/>
    <property type="molecule type" value="Genomic_DNA"/>
</dbReference>